<comment type="caution">
    <text evidence="1">The sequence shown here is derived from an EMBL/GenBank/DDBJ whole genome shotgun (WGS) entry which is preliminary data.</text>
</comment>
<evidence type="ECO:0000313" key="1">
    <source>
        <dbReference type="EMBL" id="KAI5065833.1"/>
    </source>
</evidence>
<reference evidence="1" key="1">
    <citation type="submission" date="2021-01" db="EMBL/GenBank/DDBJ databases">
        <title>Adiantum capillus-veneris genome.</title>
        <authorList>
            <person name="Fang Y."/>
            <person name="Liao Q."/>
        </authorList>
    </citation>
    <scope>NUCLEOTIDE SEQUENCE</scope>
    <source>
        <strain evidence="1">H3</strain>
        <tissue evidence="1">Leaf</tissue>
    </source>
</reference>
<name>A0A9D4UD55_ADICA</name>
<evidence type="ECO:0000313" key="2">
    <source>
        <dbReference type="Proteomes" id="UP000886520"/>
    </source>
</evidence>
<dbReference type="Proteomes" id="UP000886520">
    <property type="component" value="Chromosome 18"/>
</dbReference>
<sequence length="102" mass="11971">MVLRRPSIFGIRARRRPPSPCEEFPARHDLVDGDRGSGWSDNLYSLRFPGSILVLRDFLSFSDSAWWNYCSAAMTVKGQRPFKNWLTLRACGFWMVVSKRWW</sequence>
<proteinExistence type="predicted"/>
<dbReference type="EMBL" id="JABFUD020000018">
    <property type="protein sequence ID" value="KAI5065833.1"/>
    <property type="molecule type" value="Genomic_DNA"/>
</dbReference>
<dbReference type="AlphaFoldDB" id="A0A9D4UD55"/>
<protein>
    <submittedName>
        <fullName evidence="1">Uncharacterized protein</fullName>
    </submittedName>
</protein>
<organism evidence="1 2">
    <name type="scientific">Adiantum capillus-veneris</name>
    <name type="common">Maidenhair fern</name>
    <dbReference type="NCBI Taxonomy" id="13818"/>
    <lineage>
        <taxon>Eukaryota</taxon>
        <taxon>Viridiplantae</taxon>
        <taxon>Streptophyta</taxon>
        <taxon>Embryophyta</taxon>
        <taxon>Tracheophyta</taxon>
        <taxon>Polypodiopsida</taxon>
        <taxon>Polypodiidae</taxon>
        <taxon>Polypodiales</taxon>
        <taxon>Pteridineae</taxon>
        <taxon>Pteridaceae</taxon>
        <taxon>Vittarioideae</taxon>
        <taxon>Adiantum</taxon>
    </lineage>
</organism>
<keyword evidence="2" id="KW-1185">Reference proteome</keyword>
<accession>A0A9D4UD55</accession>
<gene>
    <name evidence="1" type="ORF">GOP47_0018457</name>
</gene>